<dbReference type="EMBL" id="KV423947">
    <property type="protein sequence ID" value="KZT58775.1"/>
    <property type="molecule type" value="Genomic_DNA"/>
</dbReference>
<reference evidence="2 3" key="1">
    <citation type="journal article" date="2016" name="Mol. Biol. Evol.">
        <title>Comparative Genomics of Early-Diverging Mushroom-Forming Fungi Provides Insights into the Origins of Lignocellulose Decay Capabilities.</title>
        <authorList>
            <person name="Nagy L.G."/>
            <person name="Riley R."/>
            <person name="Tritt A."/>
            <person name="Adam C."/>
            <person name="Daum C."/>
            <person name="Floudas D."/>
            <person name="Sun H."/>
            <person name="Yadav J.S."/>
            <person name="Pangilinan J."/>
            <person name="Larsson K.H."/>
            <person name="Matsuura K."/>
            <person name="Barry K."/>
            <person name="Labutti K."/>
            <person name="Kuo R."/>
            <person name="Ohm R.A."/>
            <person name="Bhattacharya S.S."/>
            <person name="Shirouzu T."/>
            <person name="Yoshinaga Y."/>
            <person name="Martin F.M."/>
            <person name="Grigoriev I.V."/>
            <person name="Hibbett D.S."/>
        </authorList>
    </citation>
    <scope>NUCLEOTIDE SEQUENCE [LARGE SCALE GENOMIC DNA]</scope>
    <source>
        <strain evidence="2 3">HHB12733</strain>
    </source>
</reference>
<evidence type="ECO:0000256" key="1">
    <source>
        <dbReference type="SAM" id="SignalP"/>
    </source>
</evidence>
<dbReference type="Proteomes" id="UP000076842">
    <property type="component" value="Unassembled WGS sequence"/>
</dbReference>
<dbReference type="AlphaFoldDB" id="A0A165H274"/>
<evidence type="ECO:0000313" key="2">
    <source>
        <dbReference type="EMBL" id="KZT58775.1"/>
    </source>
</evidence>
<keyword evidence="3" id="KW-1185">Reference proteome</keyword>
<organism evidence="2 3">
    <name type="scientific">Calocera cornea HHB12733</name>
    <dbReference type="NCBI Taxonomy" id="1353952"/>
    <lineage>
        <taxon>Eukaryota</taxon>
        <taxon>Fungi</taxon>
        <taxon>Dikarya</taxon>
        <taxon>Basidiomycota</taxon>
        <taxon>Agaricomycotina</taxon>
        <taxon>Dacrymycetes</taxon>
        <taxon>Dacrymycetales</taxon>
        <taxon>Dacrymycetaceae</taxon>
        <taxon>Calocera</taxon>
    </lineage>
</organism>
<gene>
    <name evidence="2" type="ORF">CALCODRAFT_554579</name>
</gene>
<feature type="chain" id="PRO_5007858442" evidence="1">
    <location>
        <begin position="22"/>
        <end position="183"/>
    </location>
</feature>
<dbReference type="InParanoid" id="A0A165H274"/>
<name>A0A165H274_9BASI</name>
<feature type="signal peptide" evidence="1">
    <location>
        <begin position="1"/>
        <end position="21"/>
    </location>
</feature>
<dbReference type="OrthoDB" id="10457800at2759"/>
<evidence type="ECO:0000313" key="3">
    <source>
        <dbReference type="Proteomes" id="UP000076842"/>
    </source>
</evidence>
<sequence length="183" mass="19641">MFGSTLLTTVVAALFTSIVSASPVARQGVTVELGWITNDKLGGAWTKMTQGNSSAGVPIGISPNTGGADIRQLFALYGDASGDNTYTIIELDTGNYVSTLQTTNSDTWSSGFEMLQTSTVAADNTVFKVSPGYDEGSWYIQPNTPSNTQLGWYSYDDPAAPFIPIILNEPLQEPDQSWTFHPL</sequence>
<protein>
    <submittedName>
        <fullName evidence="2">Uncharacterized protein</fullName>
    </submittedName>
</protein>
<dbReference type="Gene3D" id="2.80.10.50">
    <property type="match status" value="1"/>
</dbReference>
<proteinExistence type="predicted"/>
<accession>A0A165H274</accession>
<keyword evidence="1" id="KW-0732">Signal</keyword>